<reference evidence="2 3" key="1">
    <citation type="journal article" date="2013" name="Genome Announc.">
        <title>Draft Genome Sequence of the Psychrophilic and Alkaliphilic Rhodonellum psychrophilum Strain GCM71T.</title>
        <authorList>
            <person name="Hauptmann A.L."/>
            <person name="Glaring M.A."/>
            <person name="Hallin P.F."/>
            <person name="Prieme A."/>
            <person name="Stougaard P."/>
        </authorList>
    </citation>
    <scope>NUCLEOTIDE SEQUENCE [LARGE SCALE GENOMIC DNA]</scope>
    <source>
        <strain evidence="2 3">GCM71</strain>
    </source>
</reference>
<accession>U5BXZ5</accession>
<keyword evidence="1" id="KW-0472">Membrane</keyword>
<protein>
    <submittedName>
        <fullName evidence="2">Uncharacterized protein</fullName>
    </submittedName>
</protein>
<dbReference type="AlphaFoldDB" id="U5BXZ5"/>
<dbReference type="EMBL" id="AWXR01000049">
    <property type="protein sequence ID" value="ERM81501.1"/>
    <property type="molecule type" value="Genomic_DNA"/>
</dbReference>
<organism evidence="2 3">
    <name type="scientific">Rhodonellum psychrophilum GCM71 = DSM 17998</name>
    <dbReference type="NCBI Taxonomy" id="1123057"/>
    <lineage>
        <taxon>Bacteria</taxon>
        <taxon>Pseudomonadati</taxon>
        <taxon>Bacteroidota</taxon>
        <taxon>Cytophagia</taxon>
        <taxon>Cytophagales</taxon>
        <taxon>Cytophagaceae</taxon>
        <taxon>Rhodonellum</taxon>
    </lineage>
</organism>
<keyword evidence="3" id="KW-1185">Reference proteome</keyword>
<comment type="caution">
    <text evidence="2">The sequence shown here is derived from an EMBL/GenBank/DDBJ whole genome shotgun (WGS) entry which is preliminary data.</text>
</comment>
<evidence type="ECO:0000256" key="1">
    <source>
        <dbReference type="SAM" id="Phobius"/>
    </source>
</evidence>
<keyword evidence="1" id="KW-0812">Transmembrane</keyword>
<dbReference type="Proteomes" id="UP000016843">
    <property type="component" value="Unassembled WGS sequence"/>
</dbReference>
<feature type="transmembrane region" description="Helical" evidence="1">
    <location>
        <begin position="16"/>
        <end position="34"/>
    </location>
</feature>
<name>U5BXZ5_9BACT</name>
<keyword evidence="1" id="KW-1133">Transmembrane helix</keyword>
<evidence type="ECO:0000313" key="3">
    <source>
        <dbReference type="Proteomes" id="UP000016843"/>
    </source>
</evidence>
<sequence length="37" mass="4236">MCLIDFDCILLGKSRYLFYSIFAFPSLLGKSVVFKSI</sequence>
<evidence type="ECO:0000313" key="2">
    <source>
        <dbReference type="EMBL" id="ERM81501.1"/>
    </source>
</evidence>
<gene>
    <name evidence="2" type="ORF">P872_10305</name>
</gene>
<proteinExistence type="predicted"/>